<evidence type="ECO:0000313" key="3">
    <source>
        <dbReference type="Proteomes" id="UP000030748"/>
    </source>
</evidence>
<reference evidence="2 3" key="1">
    <citation type="journal article" date="2013" name="Proc. Natl. Acad. Sci. U.S.A.">
        <title>Fine-scale variation in meiotic recombination in Mimulus inferred from population shotgun sequencing.</title>
        <authorList>
            <person name="Hellsten U."/>
            <person name="Wright K.M."/>
            <person name="Jenkins J."/>
            <person name="Shu S."/>
            <person name="Yuan Y."/>
            <person name="Wessler S.R."/>
            <person name="Schmutz J."/>
            <person name="Willis J.H."/>
            <person name="Rokhsar D.S."/>
        </authorList>
    </citation>
    <scope>NUCLEOTIDE SEQUENCE [LARGE SCALE GENOMIC DNA]</scope>
    <source>
        <strain evidence="3">cv. DUN x IM62</strain>
    </source>
</reference>
<dbReference type="Proteomes" id="UP000030748">
    <property type="component" value="Unassembled WGS sequence"/>
</dbReference>
<accession>A0A022PWZ4</accession>
<dbReference type="AlphaFoldDB" id="A0A022PWZ4"/>
<dbReference type="EMBL" id="KI632296">
    <property type="protein sequence ID" value="EYU19343.1"/>
    <property type="molecule type" value="Genomic_DNA"/>
</dbReference>
<gene>
    <name evidence="2" type="ORF">MIMGU_mgv1a0217193mg</name>
</gene>
<keyword evidence="3" id="KW-1185">Reference proteome</keyword>
<dbReference type="Pfam" id="PF16399">
    <property type="entry name" value="Aquarius_N_1st"/>
    <property type="match status" value="1"/>
</dbReference>
<name>A0A022PWZ4_ERYGU</name>
<dbReference type="STRING" id="4155.A0A022PWZ4"/>
<feature type="non-terminal residue" evidence="2">
    <location>
        <position position="184"/>
    </location>
</feature>
<feature type="non-terminal residue" evidence="2">
    <location>
        <position position="1"/>
    </location>
</feature>
<sequence>GRSLSIAEKTNYLLFMINASQSLEDEIVSEMIMKLASLECWHSLSYGRFQMELCLNKNLIRRWRRIAMRAKDATKRGETFDPTTIVEANFLRNLIEEFLVVLDSEVFCKPKKDEDDDLVDFHGSEDVNDSCLLYCERFMEFLIDLLSQLPTRRLVRPLVADVAVISKCHLSALYRHEKGKLSRS</sequence>
<dbReference type="InterPro" id="IPR032174">
    <property type="entry name" value="Aquarius_N"/>
</dbReference>
<evidence type="ECO:0000259" key="1">
    <source>
        <dbReference type="Pfam" id="PF16399"/>
    </source>
</evidence>
<organism evidence="2 3">
    <name type="scientific">Erythranthe guttata</name>
    <name type="common">Yellow monkey flower</name>
    <name type="synonym">Mimulus guttatus</name>
    <dbReference type="NCBI Taxonomy" id="4155"/>
    <lineage>
        <taxon>Eukaryota</taxon>
        <taxon>Viridiplantae</taxon>
        <taxon>Streptophyta</taxon>
        <taxon>Embryophyta</taxon>
        <taxon>Tracheophyta</taxon>
        <taxon>Spermatophyta</taxon>
        <taxon>Magnoliopsida</taxon>
        <taxon>eudicotyledons</taxon>
        <taxon>Gunneridae</taxon>
        <taxon>Pentapetalae</taxon>
        <taxon>asterids</taxon>
        <taxon>lamiids</taxon>
        <taxon>Lamiales</taxon>
        <taxon>Phrymaceae</taxon>
        <taxon>Erythranthe</taxon>
    </lineage>
</organism>
<protein>
    <recommendedName>
        <fullName evidence="1">RNA helicase aquarius N-terminal domain-containing protein</fullName>
    </recommendedName>
</protein>
<feature type="domain" description="RNA helicase aquarius N-terminal" evidence="1">
    <location>
        <begin position="2"/>
        <end position="182"/>
    </location>
</feature>
<proteinExistence type="predicted"/>
<evidence type="ECO:0000313" key="2">
    <source>
        <dbReference type="EMBL" id="EYU19343.1"/>
    </source>
</evidence>